<keyword evidence="4" id="KW-1185">Reference proteome</keyword>
<keyword evidence="1" id="KW-0732">Signal</keyword>
<feature type="chain" id="PRO_5038426508" evidence="1">
    <location>
        <begin position="23"/>
        <end position="175"/>
    </location>
</feature>
<evidence type="ECO:0000313" key="3">
    <source>
        <dbReference type="EMBL" id="PRY44941.1"/>
    </source>
</evidence>
<dbReference type="Proteomes" id="UP000239494">
    <property type="component" value="Unassembled WGS sequence"/>
</dbReference>
<gene>
    <name evidence="3" type="ORF">CLV43_102506</name>
</gene>
<evidence type="ECO:0000256" key="1">
    <source>
        <dbReference type="SAM" id="SignalP"/>
    </source>
</evidence>
<proteinExistence type="predicted"/>
<dbReference type="EMBL" id="PVTF01000002">
    <property type="protein sequence ID" value="PRY44941.1"/>
    <property type="molecule type" value="Genomic_DNA"/>
</dbReference>
<dbReference type="InterPro" id="IPR012347">
    <property type="entry name" value="Ferritin-like"/>
</dbReference>
<feature type="domain" description="DUF305" evidence="2">
    <location>
        <begin position="36"/>
        <end position="173"/>
    </location>
</feature>
<feature type="signal peptide" evidence="1">
    <location>
        <begin position="1"/>
        <end position="22"/>
    </location>
</feature>
<name>A0A2T0TH49_9PSEU</name>
<accession>A0A2T0TH49</accession>
<dbReference type="PROSITE" id="PS51257">
    <property type="entry name" value="PROKAR_LIPOPROTEIN"/>
    <property type="match status" value="1"/>
</dbReference>
<dbReference type="AlphaFoldDB" id="A0A2T0TH49"/>
<comment type="caution">
    <text evidence="3">The sequence shown here is derived from an EMBL/GenBank/DDBJ whole genome shotgun (WGS) entry which is preliminary data.</text>
</comment>
<reference evidence="3 4" key="1">
    <citation type="submission" date="2018-03" db="EMBL/GenBank/DDBJ databases">
        <title>Genomic Encyclopedia of Archaeal and Bacterial Type Strains, Phase II (KMG-II): from individual species to whole genera.</title>
        <authorList>
            <person name="Goeker M."/>
        </authorList>
    </citation>
    <scope>NUCLEOTIDE SEQUENCE [LARGE SCALE GENOMIC DNA]</scope>
    <source>
        <strain evidence="3 4">DSM 44720</strain>
    </source>
</reference>
<dbReference type="RefSeq" id="WP_106186514.1">
    <property type="nucleotide sequence ID" value="NZ_PVTF01000002.1"/>
</dbReference>
<sequence>MRARLLVALVGFAVLVSGCSIASGTAATQAGANDTDIRFLWDMVPHHKQTLQISGLVRSRSKNPEVIKVADAITAEGTSEIDKMNGWLSEWKVAVADSGHQAHEMVVSPKDVDQLSGYNGADFDKQWAALMGRHLRDGVQMAEAVSTGGTHQGVRALSKEMITVQNGLIADLDKA</sequence>
<organism evidence="3 4">
    <name type="scientific">Umezawaea tangerina</name>
    <dbReference type="NCBI Taxonomy" id="84725"/>
    <lineage>
        <taxon>Bacteria</taxon>
        <taxon>Bacillati</taxon>
        <taxon>Actinomycetota</taxon>
        <taxon>Actinomycetes</taxon>
        <taxon>Pseudonocardiales</taxon>
        <taxon>Pseudonocardiaceae</taxon>
        <taxon>Umezawaea</taxon>
    </lineage>
</organism>
<dbReference type="PANTHER" id="PTHR36933:SF1">
    <property type="entry name" value="SLL0788 PROTEIN"/>
    <property type="match status" value="1"/>
</dbReference>
<protein>
    <submittedName>
        <fullName evidence="3">Uncharacterized protein (DUF305 family)</fullName>
    </submittedName>
</protein>
<dbReference type="InterPro" id="IPR005183">
    <property type="entry name" value="DUF305_CopM-like"/>
</dbReference>
<dbReference type="Gene3D" id="1.20.1260.10">
    <property type="match status" value="1"/>
</dbReference>
<evidence type="ECO:0000313" key="4">
    <source>
        <dbReference type="Proteomes" id="UP000239494"/>
    </source>
</evidence>
<dbReference type="Pfam" id="PF03713">
    <property type="entry name" value="DUF305"/>
    <property type="match status" value="1"/>
</dbReference>
<dbReference type="OrthoDB" id="26872at2"/>
<evidence type="ECO:0000259" key="2">
    <source>
        <dbReference type="Pfam" id="PF03713"/>
    </source>
</evidence>
<dbReference type="PANTHER" id="PTHR36933">
    <property type="entry name" value="SLL0788 PROTEIN"/>
    <property type="match status" value="1"/>
</dbReference>